<comment type="caution">
    <text evidence="1">The sequence shown here is derived from an EMBL/GenBank/DDBJ whole genome shotgun (WGS) entry which is preliminary data.</text>
</comment>
<gene>
    <name evidence="1" type="ORF">NZD88_13175</name>
</gene>
<sequence length="727" mass="82801">MKNTEYKGVFDISGEALSVDNKFVFPTFPSLKNPFTIGENIRGMNNVSPLATVKLFNQTAEDIHKKYYPDGNISGHGNTNVIEEVNLTVKDKYKFNTYNYYFDNNRNSNYGDQGDLLAFKLLLFVSNDGNKVRECYEIVQPKDDEVILFLESDSGELSNDVLFGKMSSKVRKQFTDDQGNLKSNLFDNEIMKAVLKNTDSVNQEIVEELMKNGYIKESKIKSGFFSLLKYVMLGVSAPAKALGWVLKKLGEGIDFLKISDNFWDTEIEGYFFKKDKLVEAFTIPTEKLKYLRNLFTDKKGFDLTDLTPKFLDDLILDQLNMVEKFINKYNSYVKQQIEKFFEPSDSLAGFVKENLTENIALLCGIWNGLVDFVASTLKFFGGLLEAPFDISKDFQHTLEMIDNFWDMLDMTLLENLWEAIKEGAKKIKEYLTGKDGDDLNWVRINYAAGFTISFIGTFFIPIADIAKVSEIGKMGEILAKINSEIGKTISQTTKFVKIQTAEAYQKVSKALEDLVFLLKEGGKKLQDFVNNLWKKIADWFLSNKKLLLYEGTGNEIRSILVKVVDIASDIAPVEILEYEKKIFELADEYAGIKKATGEMIEGITSGRRKEVDLTPHSEHLRGSIVTHNHPLGSSLSTGDIRAFLFNQIKELRAIAATDKSVFVLKYIGEPLTTTEIRLLIKEIVKAKNEKKMFSATLFDNSLEVADLYIEQLMKLKNRVEYIHYKKL</sequence>
<dbReference type="Proteomes" id="UP001142057">
    <property type="component" value="Unassembled WGS sequence"/>
</dbReference>
<protein>
    <submittedName>
        <fullName evidence="1">Uncharacterized protein</fullName>
    </submittedName>
</protein>
<keyword evidence="2" id="KW-1185">Reference proteome</keyword>
<evidence type="ECO:0000313" key="2">
    <source>
        <dbReference type="Proteomes" id="UP001142057"/>
    </source>
</evidence>
<dbReference type="RefSeq" id="WP_259829765.1">
    <property type="nucleotide sequence ID" value="NZ_JANZQH010000006.1"/>
</dbReference>
<evidence type="ECO:0000313" key="1">
    <source>
        <dbReference type="EMBL" id="MCT2408496.1"/>
    </source>
</evidence>
<accession>A0ABT2IIP6</accession>
<name>A0ABT2IIP6_9FLAO</name>
<dbReference type="EMBL" id="JANZQH010000006">
    <property type="protein sequence ID" value="MCT2408496.1"/>
    <property type="molecule type" value="Genomic_DNA"/>
</dbReference>
<proteinExistence type="predicted"/>
<reference evidence="1" key="1">
    <citation type="submission" date="2022-08" db="EMBL/GenBank/DDBJ databases">
        <title>Chryseobacterium antibioticum,isolated from the rhizosphere soil of Pyrola in Tibet.</title>
        <authorList>
            <person name="Kan Y."/>
        </authorList>
    </citation>
    <scope>NUCLEOTIDE SEQUENCE</scope>
    <source>
        <strain evidence="1">Pc2-12</strain>
    </source>
</reference>
<organism evidence="1 2">
    <name type="scientific">Chryseobacterium pyrolae</name>
    <dbReference type="NCBI Taxonomy" id="2987481"/>
    <lineage>
        <taxon>Bacteria</taxon>
        <taxon>Pseudomonadati</taxon>
        <taxon>Bacteroidota</taxon>
        <taxon>Flavobacteriia</taxon>
        <taxon>Flavobacteriales</taxon>
        <taxon>Weeksellaceae</taxon>
        <taxon>Chryseobacterium group</taxon>
        <taxon>Chryseobacterium</taxon>
    </lineage>
</organism>